<dbReference type="AlphaFoldDB" id="H2BUZ9"/>
<organism evidence="1 2">
    <name type="scientific">Gillisia limnaea (strain DSM 15749 / LMG 21470 / R-8282)</name>
    <dbReference type="NCBI Taxonomy" id="865937"/>
    <lineage>
        <taxon>Bacteria</taxon>
        <taxon>Pseudomonadati</taxon>
        <taxon>Bacteroidota</taxon>
        <taxon>Flavobacteriia</taxon>
        <taxon>Flavobacteriales</taxon>
        <taxon>Flavobacteriaceae</taxon>
        <taxon>Gillisia</taxon>
    </lineage>
</organism>
<evidence type="ECO:0000313" key="2">
    <source>
        <dbReference type="Proteomes" id="UP000003844"/>
    </source>
</evidence>
<accession>H2BUZ9</accession>
<dbReference type="eggNOG" id="ENOG5030YDC">
    <property type="taxonomic scope" value="Bacteria"/>
</dbReference>
<reference evidence="2" key="1">
    <citation type="journal article" date="2012" name="Stand. Genomic Sci.">
        <title>Genome sequence of the Antarctic rhodopsins-containing flavobacterium Gillisia limnaea type strain (R-8282(T)).</title>
        <authorList>
            <person name="Riedel T."/>
            <person name="Held B."/>
            <person name="Nolan M."/>
            <person name="Lucas S."/>
            <person name="Lapidus A."/>
            <person name="Tice H."/>
            <person name="Del Rio T.G."/>
            <person name="Cheng J.F."/>
            <person name="Han C."/>
            <person name="Tapia R."/>
            <person name="Goodwin L.A."/>
            <person name="Pitluck S."/>
            <person name="Liolios K."/>
            <person name="Mavromatis K."/>
            <person name="Pagani I."/>
            <person name="Ivanova N."/>
            <person name="Mikhailova N."/>
            <person name="Pati A."/>
            <person name="Chen A."/>
            <person name="Palaniappan K."/>
            <person name="Land M."/>
            <person name="Rohde M."/>
            <person name="Tindall B.J."/>
            <person name="Detter J.C."/>
            <person name="Goker M."/>
            <person name="Bristow J."/>
            <person name="Eisen J.A."/>
            <person name="Markowitz V."/>
            <person name="Hugenholtz P."/>
            <person name="Kyrpides N.C."/>
            <person name="Klenk H.P."/>
            <person name="Woyke T."/>
        </authorList>
    </citation>
    <scope>NUCLEOTIDE SEQUENCE [LARGE SCALE GENOMIC DNA]</scope>
    <source>
        <strain evidence="2">DSM 15749 / LMG 21470 / R-8282</strain>
    </source>
</reference>
<dbReference type="RefSeq" id="WP_006990195.1">
    <property type="nucleotide sequence ID" value="NZ_JH594606.1"/>
</dbReference>
<proteinExistence type="predicted"/>
<keyword evidence="2" id="KW-1185">Reference proteome</keyword>
<name>H2BUZ9_GILLR</name>
<evidence type="ECO:0000313" key="1">
    <source>
        <dbReference type="EMBL" id="EHQ03889.1"/>
    </source>
</evidence>
<dbReference type="OrthoDB" id="1448953at2"/>
<protein>
    <submittedName>
        <fullName evidence="1">Uncharacterized protein</fullName>
    </submittedName>
</protein>
<gene>
    <name evidence="1" type="ORF">Gilli_3283</name>
</gene>
<dbReference type="Proteomes" id="UP000003844">
    <property type="component" value="Unassembled WGS sequence"/>
</dbReference>
<sequence length="84" mass="9935">MNTTFEFEVNTAELTLIKNLKNQIDEIYQEQAIFGLSLETLELTRRFSESYPLVTNLNEVDPIEFNKFISLSRHLERNLLQELK</sequence>
<dbReference type="EMBL" id="JH594606">
    <property type="protein sequence ID" value="EHQ03889.1"/>
    <property type="molecule type" value="Genomic_DNA"/>
</dbReference>
<dbReference type="HOGENOM" id="CLU_2522844_0_0_10"/>